<evidence type="ECO:0000313" key="1">
    <source>
        <dbReference type="EMBL" id="KAK1368812.1"/>
    </source>
</evidence>
<dbReference type="InterPro" id="IPR031140">
    <property type="entry name" value="IDD1-16"/>
</dbReference>
<reference evidence="1" key="1">
    <citation type="submission" date="2023-02" db="EMBL/GenBank/DDBJ databases">
        <title>Genome of toxic invasive species Heracleum sosnowskyi carries increased number of genes despite the absence of recent whole-genome duplications.</title>
        <authorList>
            <person name="Schelkunov M."/>
            <person name="Shtratnikova V."/>
            <person name="Makarenko M."/>
            <person name="Klepikova A."/>
            <person name="Omelchenko D."/>
            <person name="Novikova G."/>
            <person name="Obukhova E."/>
            <person name="Bogdanov V."/>
            <person name="Penin A."/>
            <person name="Logacheva M."/>
        </authorList>
    </citation>
    <scope>NUCLEOTIDE SEQUENCE</scope>
    <source>
        <strain evidence="1">Hsosn_3</strain>
        <tissue evidence="1">Leaf</tissue>
    </source>
</reference>
<dbReference type="EMBL" id="JAUIZM010000008">
    <property type="protein sequence ID" value="KAK1368812.1"/>
    <property type="molecule type" value="Genomic_DNA"/>
</dbReference>
<dbReference type="PANTHER" id="PTHR10593">
    <property type="entry name" value="SERINE/THREONINE-PROTEIN KINASE RIO"/>
    <property type="match status" value="1"/>
</dbReference>
<accession>A0AAD8HK60</accession>
<name>A0AAD8HK60_9APIA</name>
<dbReference type="AlphaFoldDB" id="A0AAD8HK60"/>
<sequence>MFEKWFKWELKHDCYDLALKKIGAYGILQVFDLGIMACMSIEVLSTMTHGSSIRSLPRKLKQSSTKEEIKQNVYLRMEPAYASHDHSRSLGDLTGIKENDYHKHNEKTCKYDKCSKICPCNRI</sequence>
<keyword evidence="2" id="KW-1185">Reference proteome</keyword>
<dbReference type="PANTHER" id="PTHR10593:SF214">
    <property type="entry name" value="PROTEIN INDETERMINATE-DOMAIN 5, CHLOROPLASTIC"/>
    <property type="match status" value="1"/>
</dbReference>
<organism evidence="1 2">
    <name type="scientific">Heracleum sosnowskyi</name>
    <dbReference type="NCBI Taxonomy" id="360622"/>
    <lineage>
        <taxon>Eukaryota</taxon>
        <taxon>Viridiplantae</taxon>
        <taxon>Streptophyta</taxon>
        <taxon>Embryophyta</taxon>
        <taxon>Tracheophyta</taxon>
        <taxon>Spermatophyta</taxon>
        <taxon>Magnoliopsida</taxon>
        <taxon>eudicotyledons</taxon>
        <taxon>Gunneridae</taxon>
        <taxon>Pentapetalae</taxon>
        <taxon>asterids</taxon>
        <taxon>campanulids</taxon>
        <taxon>Apiales</taxon>
        <taxon>Apiaceae</taxon>
        <taxon>Apioideae</taxon>
        <taxon>apioid superclade</taxon>
        <taxon>Tordylieae</taxon>
        <taxon>Tordyliinae</taxon>
        <taxon>Heracleum</taxon>
    </lineage>
</organism>
<evidence type="ECO:0000313" key="2">
    <source>
        <dbReference type="Proteomes" id="UP001237642"/>
    </source>
</evidence>
<proteinExistence type="predicted"/>
<gene>
    <name evidence="1" type="ORF">POM88_034904</name>
</gene>
<dbReference type="GO" id="GO:0003700">
    <property type="term" value="F:DNA-binding transcription factor activity"/>
    <property type="evidence" value="ECO:0007669"/>
    <property type="project" value="TreeGrafter"/>
</dbReference>
<comment type="caution">
    <text evidence="1">The sequence shown here is derived from an EMBL/GenBank/DDBJ whole genome shotgun (WGS) entry which is preliminary data.</text>
</comment>
<dbReference type="Proteomes" id="UP001237642">
    <property type="component" value="Unassembled WGS sequence"/>
</dbReference>
<dbReference type="GO" id="GO:0005634">
    <property type="term" value="C:nucleus"/>
    <property type="evidence" value="ECO:0007669"/>
    <property type="project" value="TreeGrafter"/>
</dbReference>
<reference evidence="1" key="2">
    <citation type="submission" date="2023-05" db="EMBL/GenBank/DDBJ databases">
        <authorList>
            <person name="Schelkunov M.I."/>
        </authorList>
    </citation>
    <scope>NUCLEOTIDE SEQUENCE</scope>
    <source>
        <strain evidence="1">Hsosn_3</strain>
        <tissue evidence="1">Leaf</tissue>
    </source>
</reference>
<protein>
    <submittedName>
        <fullName evidence="1">Uncharacterized protein</fullName>
    </submittedName>
</protein>